<gene>
    <name evidence="1" type="ORF">RRG08_059281</name>
</gene>
<evidence type="ECO:0000313" key="1">
    <source>
        <dbReference type="EMBL" id="KAK3796551.1"/>
    </source>
</evidence>
<dbReference type="AlphaFoldDB" id="A0AAE1B080"/>
<evidence type="ECO:0000313" key="2">
    <source>
        <dbReference type="Proteomes" id="UP001283361"/>
    </source>
</evidence>
<name>A0AAE1B080_9GAST</name>
<comment type="caution">
    <text evidence="1">The sequence shown here is derived from an EMBL/GenBank/DDBJ whole genome shotgun (WGS) entry which is preliminary data.</text>
</comment>
<dbReference type="EMBL" id="JAWDGP010000873">
    <property type="protein sequence ID" value="KAK3796551.1"/>
    <property type="molecule type" value="Genomic_DNA"/>
</dbReference>
<keyword evidence="2" id="KW-1185">Reference proteome</keyword>
<dbReference type="Proteomes" id="UP001283361">
    <property type="component" value="Unassembled WGS sequence"/>
</dbReference>
<reference evidence="1" key="1">
    <citation type="journal article" date="2023" name="G3 (Bethesda)">
        <title>A reference genome for the long-term kleptoplast-retaining sea slug Elysia crispata morphotype clarki.</title>
        <authorList>
            <person name="Eastman K.E."/>
            <person name="Pendleton A.L."/>
            <person name="Shaikh M.A."/>
            <person name="Suttiyut T."/>
            <person name="Ogas R."/>
            <person name="Tomko P."/>
            <person name="Gavelis G."/>
            <person name="Widhalm J.R."/>
            <person name="Wisecaver J.H."/>
        </authorList>
    </citation>
    <scope>NUCLEOTIDE SEQUENCE</scope>
    <source>
        <strain evidence="1">ECLA1</strain>
    </source>
</reference>
<sequence>MITDDFNKPNTSKALPGMQQNITCATREEAILDLLCANEREAYISYPVCSVGKSDHCLNLLLPKYRPLVQRNKPELKNIQSWTPQTRNKLQASVHTTDWSVLVNSA</sequence>
<proteinExistence type="predicted"/>
<accession>A0AAE1B080</accession>
<protein>
    <submittedName>
        <fullName evidence="1">Uncharacterized protein</fullName>
    </submittedName>
</protein>
<organism evidence="1 2">
    <name type="scientific">Elysia crispata</name>
    <name type="common">lettuce slug</name>
    <dbReference type="NCBI Taxonomy" id="231223"/>
    <lineage>
        <taxon>Eukaryota</taxon>
        <taxon>Metazoa</taxon>
        <taxon>Spiralia</taxon>
        <taxon>Lophotrochozoa</taxon>
        <taxon>Mollusca</taxon>
        <taxon>Gastropoda</taxon>
        <taxon>Heterobranchia</taxon>
        <taxon>Euthyneura</taxon>
        <taxon>Panpulmonata</taxon>
        <taxon>Sacoglossa</taxon>
        <taxon>Placobranchoidea</taxon>
        <taxon>Plakobranchidae</taxon>
        <taxon>Elysia</taxon>
    </lineage>
</organism>